<dbReference type="RefSeq" id="WP_349342560.1">
    <property type="nucleotide sequence ID" value="NZ_CP157802.1"/>
</dbReference>
<protein>
    <submittedName>
        <fullName evidence="2">DUF5666 domain-containing protein</fullName>
    </submittedName>
</protein>
<dbReference type="PROSITE" id="PS51257">
    <property type="entry name" value="PROKAR_LIPOPROTEIN"/>
    <property type="match status" value="1"/>
</dbReference>
<dbReference type="EMBL" id="CP157802">
    <property type="protein sequence ID" value="XBQ18701.1"/>
    <property type="molecule type" value="Genomic_DNA"/>
</dbReference>
<accession>A0AAU7MJR9</accession>
<dbReference type="KEGG" id="mamm:ABNF92_14755"/>
<gene>
    <name evidence="2" type="ORF">ABNF92_14755</name>
</gene>
<feature type="domain" description="DUF5666" evidence="1">
    <location>
        <begin position="284"/>
        <end position="338"/>
    </location>
</feature>
<sequence>MKRHIRNRVIGLAAGTVAFGVISACGGGGSGGGLDVADGGIRGTGSSVGPVSGFGSVFVNGVRFDTRDLNGFVSSDDGIDTETQLSEGMILRVDGEWRDNGEGVAESLEYDDTFRGAVSDVTLSLNNEQVSFTIYGQELFATTQTVFRGTTLTNLTNDDFLRVSAYRGPDGRYRASFVGTVTRDETDIELEVDLSNADFYAGTNQILSNGYTITYSDNVFADGLTEADLEAGGFFEIEGELVVPNEINAISIDRDDFRRYQRGTGDDIELTGTVQTGYVADGGTPRPGELTLGGLRIRIINATELDDGLTLDSLQPGLLIQVEGNFTSDGVVEAEEIELREPDSKVKGSIDVNSVDPSSRRFEVGGVTVQVTPLTILTREDDGEIDFAQLTAFGTEVEVVGIERGAPDSIYVEAFKVEVESEGKDASSFELEGRLRFISLNPSANGLSILGITMSDLGAEYDGDNESTARQEIVDAFERAEPVFLEVEYFNTSSGFVAEEVELEENDDD</sequence>
<name>A0AAU7MJR9_9GAMM</name>
<feature type="domain" description="DUF5666" evidence="1">
    <location>
        <begin position="352"/>
        <end position="403"/>
    </location>
</feature>
<dbReference type="Pfam" id="PF18914">
    <property type="entry name" value="DUF5666"/>
    <property type="match status" value="3"/>
</dbReference>
<organism evidence="2">
    <name type="scientific">Marinobacter sp. MMG032</name>
    <dbReference type="NCBI Taxonomy" id="3158548"/>
    <lineage>
        <taxon>Bacteria</taxon>
        <taxon>Pseudomonadati</taxon>
        <taxon>Pseudomonadota</taxon>
        <taxon>Gammaproteobacteria</taxon>
        <taxon>Pseudomonadales</taxon>
        <taxon>Marinobacteraceae</taxon>
        <taxon>Marinobacter</taxon>
    </lineage>
</organism>
<proteinExistence type="predicted"/>
<dbReference type="InterPro" id="IPR043724">
    <property type="entry name" value="DUF5666"/>
</dbReference>
<reference evidence="2" key="1">
    <citation type="submission" date="2024-05" db="EMBL/GenBank/DDBJ databases">
        <title>Draft Genome Sequences of Flagellimonas sp. MMG031 and Marinobacter sp. MMG032 Isolated from the dinoflagellate Symbiodinium pilosum.</title>
        <authorList>
            <person name="Shikuma N.J."/>
            <person name="Farrell M.V."/>
        </authorList>
    </citation>
    <scope>NUCLEOTIDE SEQUENCE</scope>
    <source>
        <strain evidence="2">MMG032</strain>
    </source>
</reference>
<evidence type="ECO:0000313" key="2">
    <source>
        <dbReference type="EMBL" id="XBQ18701.1"/>
    </source>
</evidence>
<feature type="domain" description="DUF5666" evidence="1">
    <location>
        <begin position="127"/>
        <end position="177"/>
    </location>
</feature>
<dbReference type="AlphaFoldDB" id="A0AAU7MJR9"/>
<evidence type="ECO:0000259" key="1">
    <source>
        <dbReference type="Pfam" id="PF18914"/>
    </source>
</evidence>